<evidence type="ECO:0000313" key="2">
    <source>
        <dbReference type="EMBL" id="MPM35220.1"/>
    </source>
</evidence>
<comment type="caution">
    <text evidence="2">The sequence shown here is derived from an EMBL/GenBank/DDBJ whole genome shotgun (WGS) entry which is preliminary data.</text>
</comment>
<dbReference type="AlphaFoldDB" id="A0A644Z2X1"/>
<name>A0A644Z2X1_9ZZZZ</name>
<reference evidence="2" key="1">
    <citation type="submission" date="2019-08" db="EMBL/GenBank/DDBJ databases">
        <authorList>
            <person name="Kucharzyk K."/>
            <person name="Murdoch R.W."/>
            <person name="Higgins S."/>
            <person name="Loffler F."/>
        </authorList>
    </citation>
    <scope>NUCLEOTIDE SEQUENCE</scope>
</reference>
<feature type="compositionally biased region" description="Basic residues" evidence="1">
    <location>
        <begin position="343"/>
        <end position="354"/>
    </location>
</feature>
<evidence type="ECO:0000256" key="1">
    <source>
        <dbReference type="SAM" id="MobiDB-lite"/>
    </source>
</evidence>
<feature type="region of interest" description="Disordered" evidence="1">
    <location>
        <begin position="299"/>
        <end position="354"/>
    </location>
</feature>
<proteinExistence type="predicted"/>
<protein>
    <submittedName>
        <fullName evidence="2">Uncharacterized protein</fullName>
    </submittedName>
</protein>
<organism evidence="2">
    <name type="scientific">bioreactor metagenome</name>
    <dbReference type="NCBI Taxonomy" id="1076179"/>
    <lineage>
        <taxon>unclassified sequences</taxon>
        <taxon>metagenomes</taxon>
        <taxon>ecological metagenomes</taxon>
    </lineage>
</organism>
<dbReference type="EMBL" id="VSSQ01007216">
    <property type="protein sequence ID" value="MPM35220.1"/>
    <property type="molecule type" value="Genomic_DNA"/>
</dbReference>
<feature type="compositionally biased region" description="Basic and acidic residues" evidence="1">
    <location>
        <begin position="331"/>
        <end position="342"/>
    </location>
</feature>
<accession>A0A644Z2X1</accession>
<sequence length="401" mass="44150">MGAPVDDAAPLINHVLFIEVAEGFPHRAGAGFVHSEAGAVPVAGNAHLLLLLHDAVAVLLFPGPDPLQKLLAAKVVPGLALLFPQLLFHLDLGGDARVVHAGNPQGGVSLHPLEAGQDVLKGRVQRVAHVELARHVGGRHHNGKRLLFRVRLRRKAAALHPALVDAGLHLLRLIYLRQFFFHGLLSSYSDIRILYKYRLPQTAGRAHTPGALFTLHTPAQALRHAVNAIALAAGLQPLAKRLFRPLGHGAFVQQNGGVLRRNPKNQVALPDFAHADVFPQANFLALSVQHPAVVPLKYKAHGPRPHRIGQIQPPGPRLPDSHPKPPAPLHGKPEKSYDDQRQQNRKQRRLPVSLHKRIYREAHCHHPNRNAGPRRVAPHPDPIHQRRFLRSLQHRTLGCVE</sequence>
<gene>
    <name evidence="2" type="ORF">SDC9_81810</name>
</gene>